<dbReference type="AlphaFoldDB" id="U5DCQ2"/>
<dbReference type="Gramene" id="ERN20314">
    <property type="protein sequence ID" value="ERN20314"/>
    <property type="gene ID" value="AMTR_s00066p00183410"/>
</dbReference>
<proteinExistence type="predicted"/>
<sequence length="165" mass="18865">MEPNEELQAFDVYDFRAILASNEYSLLNNDFLCNGEEDGPNLEITVSSKHEHSLGAFHMLPMEDMAMEDSSLDGHNYMGNNEIIQNFQGLDGHLGAILKRETYERNTKPELKKTQKFKLEGRECINNGKGSSAIDPQCFYARRRRERINARLRILQSLIPNGTKV</sequence>
<dbReference type="GO" id="GO:0003700">
    <property type="term" value="F:DNA-binding transcription factor activity"/>
    <property type="evidence" value="ECO:0007669"/>
    <property type="project" value="InterPro"/>
</dbReference>
<dbReference type="PANTHER" id="PTHR45914:SF60">
    <property type="entry name" value="TRANSCRIPTION FACTOR RSL2-LIKE"/>
    <property type="match status" value="1"/>
</dbReference>
<dbReference type="EMBL" id="KI392060">
    <property type="protein sequence ID" value="ERN20314.1"/>
    <property type="molecule type" value="Genomic_DNA"/>
</dbReference>
<evidence type="ECO:0000313" key="7">
    <source>
        <dbReference type="Proteomes" id="UP000017836"/>
    </source>
</evidence>
<dbReference type="InterPro" id="IPR045843">
    <property type="entry name" value="IND-like"/>
</dbReference>
<dbReference type="PANTHER" id="PTHR45914">
    <property type="entry name" value="TRANSCRIPTION FACTOR HEC3-RELATED"/>
    <property type="match status" value="1"/>
</dbReference>
<comment type="subcellular location">
    <subcellularLocation>
        <location evidence="1">Nucleus</location>
    </subcellularLocation>
</comment>
<keyword evidence="4" id="KW-0539">Nucleus</keyword>
<dbReference type="InterPro" id="IPR011598">
    <property type="entry name" value="bHLH_dom"/>
</dbReference>
<dbReference type="PROSITE" id="PS50888">
    <property type="entry name" value="BHLH"/>
    <property type="match status" value="1"/>
</dbReference>
<dbReference type="GO" id="GO:0005634">
    <property type="term" value="C:nucleus"/>
    <property type="evidence" value="ECO:0007669"/>
    <property type="project" value="UniProtKB-SubCell"/>
</dbReference>
<protein>
    <recommendedName>
        <fullName evidence="5">BHLH domain-containing protein</fullName>
    </recommendedName>
</protein>
<evidence type="ECO:0000313" key="6">
    <source>
        <dbReference type="EMBL" id="ERN20314.1"/>
    </source>
</evidence>
<gene>
    <name evidence="6" type="ORF">AMTR_s00066p00183410</name>
</gene>
<accession>U5DCQ2</accession>
<evidence type="ECO:0000256" key="2">
    <source>
        <dbReference type="ARBA" id="ARBA00023015"/>
    </source>
</evidence>
<dbReference type="SUPFAM" id="SSF47459">
    <property type="entry name" value="HLH, helix-loop-helix DNA-binding domain"/>
    <property type="match status" value="1"/>
</dbReference>
<name>U5DCQ2_AMBTC</name>
<reference evidence="7" key="1">
    <citation type="journal article" date="2013" name="Science">
        <title>The Amborella genome and the evolution of flowering plants.</title>
        <authorList>
            <consortium name="Amborella Genome Project"/>
        </authorList>
    </citation>
    <scope>NUCLEOTIDE SEQUENCE [LARGE SCALE GENOMIC DNA]</scope>
</reference>
<keyword evidence="3" id="KW-0804">Transcription</keyword>
<dbReference type="GO" id="GO:0046983">
    <property type="term" value="F:protein dimerization activity"/>
    <property type="evidence" value="ECO:0007669"/>
    <property type="project" value="InterPro"/>
</dbReference>
<dbReference type="Proteomes" id="UP000017836">
    <property type="component" value="Unassembled WGS sequence"/>
</dbReference>
<feature type="domain" description="BHLH" evidence="5">
    <location>
        <begin position="132"/>
        <end position="165"/>
    </location>
</feature>
<organism evidence="6 7">
    <name type="scientific">Amborella trichopoda</name>
    <dbReference type="NCBI Taxonomy" id="13333"/>
    <lineage>
        <taxon>Eukaryota</taxon>
        <taxon>Viridiplantae</taxon>
        <taxon>Streptophyta</taxon>
        <taxon>Embryophyta</taxon>
        <taxon>Tracheophyta</taxon>
        <taxon>Spermatophyta</taxon>
        <taxon>Magnoliopsida</taxon>
        <taxon>Amborellales</taxon>
        <taxon>Amborellaceae</taxon>
        <taxon>Amborella</taxon>
    </lineage>
</organism>
<keyword evidence="2" id="KW-0805">Transcription regulation</keyword>
<evidence type="ECO:0000256" key="3">
    <source>
        <dbReference type="ARBA" id="ARBA00023163"/>
    </source>
</evidence>
<dbReference type="InterPro" id="IPR036638">
    <property type="entry name" value="HLH_DNA-bd_sf"/>
</dbReference>
<evidence type="ECO:0000256" key="1">
    <source>
        <dbReference type="ARBA" id="ARBA00004123"/>
    </source>
</evidence>
<evidence type="ECO:0000259" key="5">
    <source>
        <dbReference type="PROSITE" id="PS50888"/>
    </source>
</evidence>
<keyword evidence="7" id="KW-1185">Reference proteome</keyword>
<evidence type="ECO:0000256" key="4">
    <source>
        <dbReference type="ARBA" id="ARBA00023242"/>
    </source>
</evidence>
<dbReference type="HOGENOM" id="CLU_1613044_0_0_1"/>